<dbReference type="InterPro" id="IPR003501">
    <property type="entry name" value="PTS_EIIB_2/3"/>
</dbReference>
<keyword evidence="1" id="KW-0808">Transferase</keyword>
<evidence type="ECO:0000259" key="2">
    <source>
        <dbReference type="PROSITE" id="PS51099"/>
    </source>
</evidence>
<accession>I3VS05</accession>
<feature type="domain" description="PTS EIIB type-2" evidence="2">
    <location>
        <begin position="1"/>
        <end position="91"/>
    </location>
</feature>
<keyword evidence="4" id="KW-1185">Reference proteome</keyword>
<proteinExistence type="predicted"/>
<evidence type="ECO:0000313" key="3">
    <source>
        <dbReference type="EMBL" id="AFK85300.1"/>
    </source>
</evidence>
<dbReference type="CDD" id="cd05563">
    <property type="entry name" value="PTS_IIB_ascorbate"/>
    <property type="match status" value="1"/>
</dbReference>
<dbReference type="Proteomes" id="UP000006178">
    <property type="component" value="Chromosome"/>
</dbReference>
<dbReference type="SUPFAM" id="SSF52794">
    <property type="entry name" value="PTS system IIB component-like"/>
    <property type="match status" value="1"/>
</dbReference>
<evidence type="ECO:0000256" key="1">
    <source>
        <dbReference type="ARBA" id="ARBA00022679"/>
    </source>
</evidence>
<sequence>MNIVTVCGMGFGTSLILKMAVDDILTKNRISANVEACDLGSIKGKVADLVISTSELKSELEGLNFNVVFVKNAIDKKDIEDKLLEAMKNFK</sequence>
<dbReference type="InterPro" id="IPR013011">
    <property type="entry name" value="PTS_EIIB_2"/>
</dbReference>
<organism evidence="3 4">
    <name type="scientific">Thermoanaerobacterium saccharolyticum (strain DSM 8691 / JW/SL-YS485)</name>
    <dbReference type="NCBI Taxonomy" id="1094508"/>
    <lineage>
        <taxon>Bacteria</taxon>
        <taxon>Bacillati</taxon>
        <taxon>Bacillota</taxon>
        <taxon>Clostridia</taxon>
        <taxon>Thermoanaerobacterales</taxon>
        <taxon>Thermoanaerobacteraceae</taxon>
        <taxon>Thermoanaerobacterium</taxon>
    </lineage>
</organism>
<dbReference type="PROSITE" id="PS51099">
    <property type="entry name" value="PTS_EIIB_TYPE_2"/>
    <property type="match status" value="1"/>
</dbReference>
<evidence type="ECO:0000313" key="4">
    <source>
        <dbReference type="Proteomes" id="UP000006178"/>
    </source>
</evidence>
<dbReference type="STRING" id="1094508.Tsac_0264"/>
<reference evidence="3 4" key="1">
    <citation type="journal article" date="2014" name="Appl. Environ. Microbiol.">
        <title>Profile of Secreted Hydrolases, Associated Proteins, and SlpA in Thermoanaerobacterium saccharolyticum during the Degradation of Hemicellulose.</title>
        <authorList>
            <person name="Currie D.H."/>
            <person name="Guss A.M."/>
            <person name="Herring C.D."/>
            <person name="Giannone R.J."/>
            <person name="Johnson C.M."/>
            <person name="Lankford P.K."/>
            <person name="Brown S.D."/>
            <person name="Hettich R.L."/>
            <person name="Lynd L.R."/>
        </authorList>
    </citation>
    <scope>NUCLEOTIDE SEQUENCE [LARGE SCALE GENOMIC DNA]</scope>
    <source>
        <strain evidence="4">DSM 8691 / JW/SL-YS485</strain>
    </source>
</reference>
<dbReference type="Gene3D" id="3.40.50.2300">
    <property type="match status" value="1"/>
</dbReference>
<dbReference type="BioCyc" id="TSAC1094508:GLMA-266-MONOMER"/>
<dbReference type="EMBL" id="CP003184">
    <property type="protein sequence ID" value="AFK85300.1"/>
    <property type="molecule type" value="Genomic_DNA"/>
</dbReference>
<dbReference type="eggNOG" id="COG3414">
    <property type="taxonomic scope" value="Bacteria"/>
</dbReference>
<protein>
    <submittedName>
        <fullName evidence="3">Phosphotransferase system lactose/cellobiose-specific IIB subunit</fullName>
    </submittedName>
</protein>
<dbReference type="InterPro" id="IPR036095">
    <property type="entry name" value="PTS_EIIB-like_sf"/>
</dbReference>
<dbReference type="KEGG" id="tsh:Tsac_0264"/>
<dbReference type="AlphaFoldDB" id="I3VS05"/>
<dbReference type="Pfam" id="PF02302">
    <property type="entry name" value="PTS_IIB"/>
    <property type="match status" value="1"/>
</dbReference>
<gene>
    <name evidence="3" type="ordered locus">Tsac_0264</name>
</gene>
<name>I3VS05_THESW</name>
<dbReference type="GO" id="GO:0008982">
    <property type="term" value="F:protein-N(PI)-phosphohistidine-sugar phosphotransferase activity"/>
    <property type="evidence" value="ECO:0007669"/>
    <property type="project" value="InterPro"/>
</dbReference>
<dbReference type="PATRIC" id="fig|1094508.3.peg.265"/>
<dbReference type="RefSeq" id="WP_014757222.1">
    <property type="nucleotide sequence ID" value="NC_017992.1"/>
</dbReference>
<dbReference type="GO" id="GO:0009401">
    <property type="term" value="P:phosphoenolpyruvate-dependent sugar phosphotransferase system"/>
    <property type="evidence" value="ECO:0007669"/>
    <property type="project" value="InterPro"/>
</dbReference>